<feature type="domain" description="Beta-ketoacyl-[acyl-carrier-protein] synthase III C-terminal" evidence="3">
    <location>
        <begin position="214"/>
        <end position="301"/>
    </location>
</feature>
<dbReference type="GO" id="GO:0044550">
    <property type="term" value="P:secondary metabolite biosynthetic process"/>
    <property type="evidence" value="ECO:0007669"/>
    <property type="project" value="TreeGrafter"/>
</dbReference>
<dbReference type="PANTHER" id="PTHR34069:SF2">
    <property type="entry name" value="BETA-KETOACYL-[ACYL-CARRIER-PROTEIN] SYNTHASE III"/>
    <property type="match status" value="1"/>
</dbReference>
<keyword evidence="6" id="KW-1185">Reference proteome</keyword>
<dbReference type="EC" id="2.3.1.180" evidence="5"/>
<protein>
    <submittedName>
        <fullName evidence="5">Beta-ketoacyl-ACP synthase 3</fullName>
        <ecNumber evidence="5">2.3.1.180</ecNumber>
    </submittedName>
</protein>
<dbReference type="GO" id="GO:0006633">
    <property type="term" value="P:fatty acid biosynthetic process"/>
    <property type="evidence" value="ECO:0007669"/>
    <property type="project" value="InterPro"/>
</dbReference>
<evidence type="ECO:0000313" key="6">
    <source>
        <dbReference type="Proteomes" id="UP000288812"/>
    </source>
</evidence>
<dbReference type="InterPro" id="IPR013747">
    <property type="entry name" value="ACP_syn_III_C"/>
</dbReference>
<proteinExistence type="predicted"/>
<dbReference type="NCBIfam" id="NF006829">
    <property type="entry name" value="PRK09352.1"/>
    <property type="match status" value="1"/>
</dbReference>
<dbReference type="EMBL" id="RLIH01000006">
    <property type="protein sequence ID" value="RVU54836.1"/>
    <property type="molecule type" value="Genomic_DNA"/>
</dbReference>
<keyword evidence="2 5" id="KW-0012">Acyltransferase</keyword>
<gene>
    <name evidence="5" type="ORF">EF514_05830</name>
</gene>
<dbReference type="Pfam" id="PF08541">
    <property type="entry name" value="ACP_syn_III_C"/>
    <property type="match status" value="1"/>
</dbReference>
<evidence type="ECO:0000256" key="1">
    <source>
        <dbReference type="ARBA" id="ARBA00022679"/>
    </source>
</evidence>
<name>A0A437S741_9FIRM</name>
<dbReference type="SUPFAM" id="SSF53901">
    <property type="entry name" value="Thiolase-like"/>
    <property type="match status" value="1"/>
</dbReference>
<organism evidence="5 6">
    <name type="scientific">Anaerosphaera multitolerans</name>
    <dbReference type="NCBI Taxonomy" id="2487351"/>
    <lineage>
        <taxon>Bacteria</taxon>
        <taxon>Bacillati</taxon>
        <taxon>Bacillota</taxon>
        <taxon>Tissierellia</taxon>
        <taxon>Tissierellales</taxon>
        <taxon>Peptoniphilaceae</taxon>
        <taxon>Anaerosphaera</taxon>
    </lineage>
</organism>
<dbReference type="InterPro" id="IPR016039">
    <property type="entry name" value="Thiolase-like"/>
</dbReference>
<evidence type="ECO:0000259" key="4">
    <source>
        <dbReference type="Pfam" id="PF08545"/>
    </source>
</evidence>
<dbReference type="Gene3D" id="3.40.47.10">
    <property type="match status" value="1"/>
</dbReference>
<reference evidence="5 6" key="1">
    <citation type="submission" date="2018-11" db="EMBL/GenBank/DDBJ databases">
        <title>Genome sequencing and assembly of Anaerosphaera sp. nov., GS7-6-2.</title>
        <authorList>
            <person name="Rettenmaier R."/>
            <person name="Liebl W."/>
            <person name="Zverlov V."/>
        </authorList>
    </citation>
    <scope>NUCLEOTIDE SEQUENCE [LARGE SCALE GENOMIC DNA]</scope>
    <source>
        <strain evidence="5 6">GS7-6-2</strain>
    </source>
</reference>
<dbReference type="GO" id="GO:0033818">
    <property type="term" value="F:beta-ketoacyl-acyl-carrier-protein synthase III activity"/>
    <property type="evidence" value="ECO:0007669"/>
    <property type="project" value="UniProtKB-EC"/>
</dbReference>
<dbReference type="Proteomes" id="UP000288812">
    <property type="component" value="Unassembled WGS sequence"/>
</dbReference>
<dbReference type="OrthoDB" id="9815506at2"/>
<keyword evidence="1 5" id="KW-0808">Transferase</keyword>
<evidence type="ECO:0000256" key="2">
    <source>
        <dbReference type="ARBA" id="ARBA00023315"/>
    </source>
</evidence>
<comment type="caution">
    <text evidence="5">The sequence shown here is derived from an EMBL/GenBank/DDBJ whole genome shotgun (WGS) entry which is preliminary data.</text>
</comment>
<dbReference type="PANTHER" id="PTHR34069">
    <property type="entry name" value="3-OXOACYL-[ACYL-CARRIER-PROTEIN] SYNTHASE 3"/>
    <property type="match status" value="1"/>
</dbReference>
<feature type="domain" description="Beta-ketoacyl-[acyl-carrier-protein] synthase III N-terminal" evidence="4">
    <location>
        <begin position="104"/>
        <end position="165"/>
    </location>
</feature>
<evidence type="ECO:0000313" key="5">
    <source>
        <dbReference type="EMBL" id="RVU54836.1"/>
    </source>
</evidence>
<dbReference type="InterPro" id="IPR013751">
    <property type="entry name" value="ACP_syn_III_N"/>
</dbReference>
<dbReference type="CDD" id="cd00830">
    <property type="entry name" value="KAS_III"/>
    <property type="match status" value="1"/>
</dbReference>
<accession>A0A437S741</accession>
<dbReference type="GO" id="GO:0004315">
    <property type="term" value="F:3-oxoacyl-[acyl-carrier-protein] synthase activity"/>
    <property type="evidence" value="ECO:0007669"/>
    <property type="project" value="InterPro"/>
</dbReference>
<evidence type="ECO:0000259" key="3">
    <source>
        <dbReference type="Pfam" id="PF08541"/>
    </source>
</evidence>
<dbReference type="Pfam" id="PF08545">
    <property type="entry name" value="ACP_syn_III"/>
    <property type="match status" value="1"/>
</dbReference>
<sequence>MGLKFVKAGHYNSKNAVKNSFFESYLDTSDEWIVQRTGIETRYWEDSDVKDMSVESVKKLNLTSGEIEKVKVIIVATLSQDYIMPSISSIIQREFQFGEDVFALDINMACTGFVGGAIVAHQMLREGEYALIVGAEKLSKLVDKGDRSTVMLFGDGAGAVLFEKNLKPFYYDNGTMGSDDLKLLRGDDEKIYMHGQNIYKFALDIVPKSLKNILEKSSTKPEEIDYFVLHQANLRIIKAVSKKIGGLEKYYTNLQRYGNTSSASVPICLGEMYEKEMFREGQKMLLFGFGGGLTFAGAIVDV</sequence>
<dbReference type="AlphaFoldDB" id="A0A437S741"/>